<comment type="caution">
    <text evidence="4">The sequence shown here is derived from an EMBL/GenBank/DDBJ whole genome shotgun (WGS) entry which is preliminary data.</text>
</comment>
<dbReference type="PANTHER" id="PTHR10742:SF342">
    <property type="entry name" value="AMINE OXIDASE"/>
    <property type="match status" value="1"/>
</dbReference>
<evidence type="ECO:0000313" key="4">
    <source>
        <dbReference type="EMBL" id="MDE8562301.1"/>
    </source>
</evidence>
<dbReference type="SUPFAM" id="SSF51905">
    <property type="entry name" value="FAD/NAD(P)-binding domain"/>
    <property type="match status" value="1"/>
</dbReference>
<evidence type="ECO:0000313" key="5">
    <source>
        <dbReference type="Proteomes" id="UP001213979"/>
    </source>
</evidence>
<dbReference type="InterPro" id="IPR002937">
    <property type="entry name" value="Amino_oxidase"/>
</dbReference>
<dbReference type="InterPro" id="IPR001613">
    <property type="entry name" value="Flavin_amine_oxidase"/>
</dbReference>
<name>A0ABT5W211_9BACL</name>
<dbReference type="PANTHER" id="PTHR10742">
    <property type="entry name" value="FLAVIN MONOAMINE OXIDASE"/>
    <property type="match status" value="1"/>
</dbReference>
<dbReference type="Gene3D" id="1.10.405.10">
    <property type="entry name" value="Guanine Nucleotide Dissociation Inhibitor, domain 1"/>
    <property type="match status" value="1"/>
</dbReference>
<dbReference type="Gene3D" id="3.50.50.60">
    <property type="entry name" value="FAD/NAD(P)-binding domain"/>
    <property type="match status" value="1"/>
</dbReference>
<gene>
    <name evidence="4" type="ORF">PNH38_00165</name>
</gene>
<dbReference type="RefSeq" id="WP_159720035.1">
    <property type="nucleotide sequence ID" value="NZ_JAQOTG010000001.1"/>
</dbReference>
<dbReference type="Gene3D" id="3.90.660.10">
    <property type="match status" value="1"/>
</dbReference>
<evidence type="ECO:0000259" key="3">
    <source>
        <dbReference type="Pfam" id="PF01593"/>
    </source>
</evidence>
<dbReference type="PRINTS" id="PR00757">
    <property type="entry name" value="AMINEOXDASEF"/>
</dbReference>
<accession>A0ABT5W211</accession>
<dbReference type="InterPro" id="IPR036188">
    <property type="entry name" value="FAD/NAD-bd_sf"/>
</dbReference>
<feature type="domain" description="Amine oxidase" evidence="3">
    <location>
        <begin position="38"/>
        <end position="486"/>
    </location>
</feature>
<comment type="cofactor">
    <cofactor evidence="1">
        <name>FAD</name>
        <dbReference type="ChEBI" id="CHEBI:57692"/>
    </cofactor>
</comment>
<reference evidence="4 5" key="1">
    <citation type="submission" date="2023-01" db="EMBL/GenBank/DDBJ databases">
        <title>Genome-based reclassification of Anoxybacillus geothermalis as a later heterotypic synonym of Anoxybacillus rupiensis.</title>
        <authorList>
            <person name="Inan Bektas K."/>
            <person name="Canakci S."/>
            <person name="Belduz A.A."/>
            <person name="Guler H.H."/>
        </authorList>
    </citation>
    <scope>NUCLEOTIDE SEQUENCE [LARGE SCALE GENOMIC DNA]</scope>
    <source>
        <strain evidence="4 5">DSM 17127</strain>
    </source>
</reference>
<dbReference type="Proteomes" id="UP001213979">
    <property type="component" value="Unassembled WGS sequence"/>
</dbReference>
<dbReference type="Pfam" id="PF01593">
    <property type="entry name" value="Amino_oxidase"/>
    <property type="match status" value="1"/>
</dbReference>
<proteinExistence type="predicted"/>
<organism evidence="4 5">
    <name type="scientific">Anoxybacteroides rupiense</name>
    <dbReference type="NCBI Taxonomy" id="311460"/>
    <lineage>
        <taxon>Bacteria</taxon>
        <taxon>Bacillati</taxon>
        <taxon>Bacillota</taxon>
        <taxon>Bacilli</taxon>
        <taxon>Bacillales</taxon>
        <taxon>Anoxybacillaceae</taxon>
        <taxon>Anoxybacteroides</taxon>
    </lineage>
</organism>
<dbReference type="InterPro" id="IPR050281">
    <property type="entry name" value="Flavin_monoamine_oxidase"/>
</dbReference>
<dbReference type="SUPFAM" id="SSF54373">
    <property type="entry name" value="FAD-linked reductases, C-terminal domain"/>
    <property type="match status" value="1"/>
</dbReference>
<keyword evidence="5" id="KW-1185">Reference proteome</keyword>
<evidence type="ECO:0000256" key="1">
    <source>
        <dbReference type="ARBA" id="ARBA00001974"/>
    </source>
</evidence>
<sequence>MYSYVFPKLSTEKMISIIRNGLKKTDDPKKVIVIGAGMAGLVSASLLKQAGHQVTILEASERVGGRIYTIRSNFRGEDQYLEAGAMRIPHTHYLTLEYIKKFKLPVNPFINSTPNDWLYLRGTQARLKAYEKDPSIFGFPVWPQERGKTATELLQMAIKPVIDFIQKNPIKNWPIAIRELDKYSLDTYLRYNPFGMRLSRGAIDMIKSIQTVEGFPELSFLEMLRELMVLFTPNIKFYEITGGNDQLPKAFVPQLQNDILYGQKVRKIEQNQNQVTVHSVHTKILEPFQITGDLVIVTIPFSILQFVEIEPRNSFSQNKWKAIRELHYVGSTKTGIQFKHRFWEKEGMFGGRTISDLPITYTQYPSHGLGSSGPGVVLASYTWEDDTIPWDSLSDENRLEYTLKNLAVIHGQQVYHEFETGISHSWVRYPYSGGAFTMFKPEQVTELSPYIGSPEGRVYFAGEHASTVHGWIQGAIESGICTAYEVHKVPKSYLEAQTTLK</sequence>
<dbReference type="EMBL" id="JAQOTG010000001">
    <property type="protein sequence ID" value="MDE8562301.1"/>
    <property type="molecule type" value="Genomic_DNA"/>
</dbReference>
<protein>
    <submittedName>
        <fullName evidence="4">Flavin monoamine oxidase family protein</fullName>
    </submittedName>
</protein>
<evidence type="ECO:0000256" key="2">
    <source>
        <dbReference type="ARBA" id="ARBA00023002"/>
    </source>
</evidence>
<keyword evidence="2" id="KW-0560">Oxidoreductase</keyword>